<dbReference type="InterPro" id="IPR000073">
    <property type="entry name" value="AB_hydrolase_1"/>
</dbReference>
<proteinExistence type="predicted"/>
<name>A0ABZ2LQA6_9BACT</name>
<reference evidence="2 3" key="1">
    <citation type="submission" date="2021-12" db="EMBL/GenBank/DDBJ databases">
        <title>Discovery of the Pendulisporaceae a myxobacterial family with distinct sporulation behavior and unique specialized metabolism.</title>
        <authorList>
            <person name="Garcia R."/>
            <person name="Popoff A."/>
            <person name="Bader C.D."/>
            <person name="Loehr J."/>
            <person name="Walesch S."/>
            <person name="Walt C."/>
            <person name="Boldt J."/>
            <person name="Bunk B."/>
            <person name="Haeckl F.J.F.P.J."/>
            <person name="Gunesch A.P."/>
            <person name="Birkelbach J."/>
            <person name="Nuebel U."/>
            <person name="Pietschmann T."/>
            <person name="Bach T."/>
            <person name="Mueller R."/>
        </authorList>
    </citation>
    <scope>NUCLEOTIDE SEQUENCE [LARGE SCALE GENOMIC DNA]</scope>
    <source>
        <strain evidence="2 3">MSr11954</strain>
    </source>
</reference>
<dbReference type="EMBL" id="CP089984">
    <property type="protein sequence ID" value="WXB11956.1"/>
    <property type="molecule type" value="Genomic_DNA"/>
</dbReference>
<evidence type="ECO:0000313" key="3">
    <source>
        <dbReference type="Proteomes" id="UP001370348"/>
    </source>
</evidence>
<dbReference type="PANTHER" id="PTHR43798:SF33">
    <property type="entry name" value="HYDROLASE, PUTATIVE (AFU_ORTHOLOGUE AFUA_2G14860)-RELATED"/>
    <property type="match status" value="1"/>
</dbReference>
<gene>
    <name evidence="2" type="ORF">LZC94_29380</name>
</gene>
<dbReference type="InterPro" id="IPR050266">
    <property type="entry name" value="AB_hydrolase_sf"/>
</dbReference>
<dbReference type="SUPFAM" id="SSF53474">
    <property type="entry name" value="alpha/beta-Hydrolases"/>
    <property type="match status" value="1"/>
</dbReference>
<dbReference type="RefSeq" id="WP_394821572.1">
    <property type="nucleotide sequence ID" value="NZ_CP089984.1"/>
</dbReference>
<keyword evidence="3" id="KW-1185">Reference proteome</keyword>
<sequence>MLTERTQAWFESGKIIELEEHPAHRIFLREREGDGPLVLFLHGYPSSSYDWRFVLDRLPGKRSVCFDFLGFGLSDKPSNHVYSLHEQADITEAILRRCQRDGERVILVAHDMGTSVATELLARALEGRPGRAPRTTFDRVLLFNGSMVVERASLTLSQKMLRSRLGPLFARWSNETLFRAQFARIFSQAHPLRPEEAADQWSLLAHAGGNRILDRLTSYIHERTVHASRWHGALRHWPGQLELAWGMRDPVATASVLDAVLTLRPHAPLTRWDELGHYPQIEGPGAVVAVIERLVREVTG</sequence>
<dbReference type="Proteomes" id="UP001370348">
    <property type="component" value="Chromosome"/>
</dbReference>
<dbReference type="PANTHER" id="PTHR43798">
    <property type="entry name" value="MONOACYLGLYCEROL LIPASE"/>
    <property type="match status" value="1"/>
</dbReference>
<dbReference type="InterPro" id="IPR029058">
    <property type="entry name" value="AB_hydrolase_fold"/>
</dbReference>
<evidence type="ECO:0000259" key="1">
    <source>
        <dbReference type="Pfam" id="PF00561"/>
    </source>
</evidence>
<keyword evidence="2" id="KW-0378">Hydrolase</keyword>
<dbReference type="Gene3D" id="3.40.50.1820">
    <property type="entry name" value="alpha/beta hydrolase"/>
    <property type="match status" value="1"/>
</dbReference>
<protein>
    <submittedName>
        <fullName evidence="2">Alpha/beta hydrolase</fullName>
    </submittedName>
</protein>
<dbReference type="Pfam" id="PF00561">
    <property type="entry name" value="Abhydrolase_1"/>
    <property type="match status" value="1"/>
</dbReference>
<dbReference type="GO" id="GO:0016787">
    <property type="term" value="F:hydrolase activity"/>
    <property type="evidence" value="ECO:0007669"/>
    <property type="project" value="UniProtKB-KW"/>
</dbReference>
<evidence type="ECO:0000313" key="2">
    <source>
        <dbReference type="EMBL" id="WXB11956.1"/>
    </source>
</evidence>
<organism evidence="2 3">
    <name type="scientific">Pendulispora albinea</name>
    <dbReference type="NCBI Taxonomy" id="2741071"/>
    <lineage>
        <taxon>Bacteria</taxon>
        <taxon>Pseudomonadati</taxon>
        <taxon>Myxococcota</taxon>
        <taxon>Myxococcia</taxon>
        <taxon>Myxococcales</taxon>
        <taxon>Sorangiineae</taxon>
        <taxon>Pendulisporaceae</taxon>
        <taxon>Pendulispora</taxon>
    </lineage>
</organism>
<accession>A0ABZ2LQA6</accession>
<feature type="domain" description="AB hydrolase-1" evidence="1">
    <location>
        <begin position="36"/>
        <end position="284"/>
    </location>
</feature>